<proteinExistence type="predicted"/>
<keyword evidence="2" id="KW-1133">Transmembrane helix</keyword>
<feature type="region of interest" description="Disordered" evidence="1">
    <location>
        <begin position="249"/>
        <end position="378"/>
    </location>
</feature>
<sequence length="378" mass="38316">MAAPARHTRSRPLAATALAAVLLVLLSGCVKLNADFQVDAEENLTGAMEILVDPVALEDMGSPDPSQELDDAVQEAQSDPEVPEGTTVERVDDEEGYIGMRVAFDAVPASEFQSGGGGLGDVGVEGIQVESTDGEITFSMTNPLVAGMDSADPYGSTSGMPSARSMFDEAVVSVTFPGSVVSADGAEVDGSTATWNLREYDGDTLSATGEASSFPWVTVLIIAGVVVLLLIIAGVIVLLVVLRRKKARQAGGPQQMMHAGAAGGPGAMGPGPGQYPGGPPSGPHTAGGQPGPYGQPGPQRQPGPYGQPGPYSHPGPQGQPGPHGQPGSFGPGPQGPYGQQPGGAPYPPSQGAPNGGDDARRFAPPPRQEPPPGSHPNS</sequence>
<dbReference type="AlphaFoldDB" id="A0A1X6XP64"/>
<evidence type="ECO:0000313" key="5">
    <source>
        <dbReference type="Proteomes" id="UP000196581"/>
    </source>
</evidence>
<feature type="compositionally biased region" description="Pro residues" evidence="1">
    <location>
        <begin position="363"/>
        <end position="378"/>
    </location>
</feature>
<dbReference type="EMBL" id="FWFF01000020">
    <property type="protein sequence ID" value="SLN00799.1"/>
    <property type="molecule type" value="Genomic_DNA"/>
</dbReference>
<dbReference type="Proteomes" id="UP000196581">
    <property type="component" value="Unassembled WGS sequence"/>
</dbReference>
<dbReference type="RefSeq" id="WP_179207192.1">
    <property type="nucleotide sequence ID" value="NZ_FWFF01000020.1"/>
</dbReference>
<feature type="compositionally biased region" description="Low complexity" evidence="1">
    <location>
        <begin position="249"/>
        <end position="260"/>
    </location>
</feature>
<keyword evidence="5" id="KW-1185">Reference proteome</keyword>
<feature type="region of interest" description="Disordered" evidence="1">
    <location>
        <begin position="57"/>
        <end position="86"/>
    </location>
</feature>
<name>A0A1X6XP64_9MICO</name>
<evidence type="ECO:0000259" key="3">
    <source>
        <dbReference type="Pfam" id="PF21946"/>
    </source>
</evidence>
<dbReference type="Pfam" id="PF21946">
    <property type="entry name" value="LppM"/>
    <property type="match status" value="1"/>
</dbReference>
<dbReference type="PROSITE" id="PS51257">
    <property type="entry name" value="PROKAR_LIPOPROTEIN"/>
    <property type="match status" value="1"/>
</dbReference>
<organism evidence="4 5">
    <name type="scientific">Brevibacterium yomogidense</name>
    <dbReference type="NCBI Taxonomy" id="946573"/>
    <lineage>
        <taxon>Bacteria</taxon>
        <taxon>Bacillati</taxon>
        <taxon>Actinomycetota</taxon>
        <taxon>Actinomycetes</taxon>
        <taxon>Micrococcales</taxon>
        <taxon>Brevibacteriaceae</taxon>
        <taxon>Brevibacterium</taxon>
    </lineage>
</organism>
<evidence type="ECO:0000313" key="4">
    <source>
        <dbReference type="EMBL" id="SLN00799.1"/>
    </source>
</evidence>
<feature type="domain" description="LppM" evidence="3">
    <location>
        <begin position="31"/>
        <end position="211"/>
    </location>
</feature>
<evidence type="ECO:0000256" key="1">
    <source>
        <dbReference type="SAM" id="MobiDB-lite"/>
    </source>
</evidence>
<gene>
    <name evidence="4" type="ORF">FM105_13585</name>
</gene>
<protein>
    <submittedName>
        <fullName evidence="4">BclA protein</fullName>
    </submittedName>
</protein>
<reference evidence="5" key="1">
    <citation type="submission" date="2017-02" db="EMBL/GenBank/DDBJ databases">
        <authorList>
            <person name="Dridi B."/>
        </authorList>
    </citation>
    <scope>NUCLEOTIDE SEQUENCE [LARGE SCALE GENOMIC DNA]</scope>
    <source>
        <strain evidence="5">B Co 03.10</strain>
    </source>
</reference>
<feature type="transmembrane region" description="Helical" evidence="2">
    <location>
        <begin position="214"/>
        <end position="242"/>
    </location>
</feature>
<feature type="compositionally biased region" description="Gly residues" evidence="1">
    <location>
        <begin position="261"/>
        <end position="276"/>
    </location>
</feature>
<feature type="compositionally biased region" description="Pro residues" evidence="1">
    <location>
        <begin position="293"/>
        <end position="319"/>
    </location>
</feature>
<dbReference type="CDD" id="cd12087">
    <property type="entry name" value="TM_EGFR-like"/>
    <property type="match status" value="1"/>
</dbReference>
<dbReference type="InterPro" id="IPR053807">
    <property type="entry name" value="LppM"/>
</dbReference>
<keyword evidence="2" id="KW-0812">Transmembrane</keyword>
<keyword evidence="2" id="KW-0472">Membrane</keyword>
<accession>A0A1X6XP64</accession>
<evidence type="ECO:0000256" key="2">
    <source>
        <dbReference type="SAM" id="Phobius"/>
    </source>
</evidence>